<name>A0A380SZU3_9PSED</name>
<feature type="domain" description="CN hydrolase" evidence="2">
    <location>
        <begin position="3"/>
        <end position="239"/>
    </location>
</feature>
<dbReference type="EMBL" id="UIDD01000007">
    <property type="protein sequence ID" value="SUQ63104.1"/>
    <property type="molecule type" value="Genomic_DNA"/>
</dbReference>
<dbReference type="PROSITE" id="PS50263">
    <property type="entry name" value="CN_HYDROLASE"/>
    <property type="match status" value="1"/>
</dbReference>
<gene>
    <name evidence="3" type="ORF">CCOS864_02554</name>
</gene>
<dbReference type="GO" id="GO:0033388">
    <property type="term" value="P:putrescine biosynthetic process from arginine"/>
    <property type="evidence" value="ECO:0007669"/>
    <property type="project" value="TreeGrafter"/>
</dbReference>
<evidence type="ECO:0000313" key="3">
    <source>
        <dbReference type="EMBL" id="SUQ63104.1"/>
    </source>
</evidence>
<reference evidence="4" key="1">
    <citation type="submission" date="2018-07" db="EMBL/GenBank/DDBJ databases">
        <authorList>
            <person name="Blom J."/>
        </authorList>
    </citation>
    <scope>NUCLEOTIDE SEQUENCE [LARGE SCALE GENOMIC DNA]</scope>
    <source>
        <strain evidence="4">CCOS 864</strain>
    </source>
</reference>
<evidence type="ECO:0000259" key="2">
    <source>
        <dbReference type="PROSITE" id="PS50263"/>
    </source>
</evidence>
<protein>
    <submittedName>
        <fullName evidence="3">Carbon-nitrogen hydrolase family protein</fullName>
    </submittedName>
</protein>
<dbReference type="AlphaFoldDB" id="A0A380SZU3"/>
<dbReference type="SUPFAM" id="SSF56317">
    <property type="entry name" value="Carbon-nitrogen hydrolase"/>
    <property type="match status" value="1"/>
</dbReference>
<dbReference type="CDD" id="cd07197">
    <property type="entry name" value="nitrilase"/>
    <property type="match status" value="1"/>
</dbReference>
<dbReference type="InterPro" id="IPR050345">
    <property type="entry name" value="Aliph_Amidase/BUP"/>
</dbReference>
<keyword evidence="4" id="KW-1185">Reference proteome</keyword>
<dbReference type="InterPro" id="IPR036526">
    <property type="entry name" value="C-N_Hydrolase_sf"/>
</dbReference>
<dbReference type="Proteomes" id="UP000255177">
    <property type="component" value="Unassembled WGS sequence"/>
</dbReference>
<dbReference type="InterPro" id="IPR003010">
    <property type="entry name" value="C-N_Hydrolase"/>
</dbReference>
<accession>A0A380SZU3</accession>
<evidence type="ECO:0000256" key="1">
    <source>
        <dbReference type="ARBA" id="ARBA00022801"/>
    </source>
</evidence>
<dbReference type="PANTHER" id="PTHR43674">
    <property type="entry name" value="NITRILASE C965.09-RELATED"/>
    <property type="match status" value="1"/>
</dbReference>
<dbReference type="RefSeq" id="WP_167458889.1">
    <property type="nucleotide sequence ID" value="NZ_CBCSFG010000023.1"/>
</dbReference>
<evidence type="ECO:0000313" key="4">
    <source>
        <dbReference type="Proteomes" id="UP000255177"/>
    </source>
</evidence>
<dbReference type="GO" id="GO:0050126">
    <property type="term" value="F:N-carbamoylputrescine amidase activity"/>
    <property type="evidence" value="ECO:0007669"/>
    <property type="project" value="TreeGrafter"/>
</dbReference>
<dbReference type="Pfam" id="PF00795">
    <property type="entry name" value="CN_hydrolase"/>
    <property type="match status" value="1"/>
</dbReference>
<proteinExistence type="predicted"/>
<sequence>MTMTVACAQTVAIARDITGNVQRHLQMMQLAAEQGVQFLLFPELSLTGYELDAAPDLALSSDDPRLDPLRELARKQAMYSVVGAPVRVPGSGQVLLAALIFRPDGSVGLYSKQYLHPGEDLVFTPGSGGDLLPLGGQRLALAICADAMQPSHPAHAARLGADVYAAGMLISHRGIVAESQQMAGYAVEHQMMVMLANHGGETGGWQAAGQSAIWGREGALIGRAQGAGECLVIARQDDGGAWAGTVIGL</sequence>
<organism evidence="3 4">
    <name type="scientific">Pseudomonas wadenswilerensis</name>
    <dbReference type="NCBI Taxonomy" id="1785161"/>
    <lineage>
        <taxon>Bacteria</taxon>
        <taxon>Pseudomonadati</taxon>
        <taxon>Pseudomonadota</taxon>
        <taxon>Gammaproteobacteria</taxon>
        <taxon>Pseudomonadales</taxon>
        <taxon>Pseudomonadaceae</taxon>
        <taxon>Pseudomonas</taxon>
    </lineage>
</organism>
<dbReference type="Gene3D" id="3.60.110.10">
    <property type="entry name" value="Carbon-nitrogen hydrolase"/>
    <property type="match status" value="1"/>
</dbReference>
<keyword evidence="1 3" id="KW-0378">Hydrolase</keyword>
<dbReference type="PANTHER" id="PTHR43674:SF2">
    <property type="entry name" value="BETA-UREIDOPROPIONASE"/>
    <property type="match status" value="1"/>
</dbReference>